<feature type="compositionally biased region" description="Basic and acidic residues" evidence="1">
    <location>
        <begin position="171"/>
        <end position="191"/>
    </location>
</feature>
<dbReference type="GO" id="GO:0048513">
    <property type="term" value="P:animal organ development"/>
    <property type="evidence" value="ECO:0007669"/>
    <property type="project" value="TreeGrafter"/>
</dbReference>
<evidence type="ECO:0000313" key="3">
    <source>
        <dbReference type="Proteomes" id="UP000299102"/>
    </source>
</evidence>
<comment type="caution">
    <text evidence="2">The sequence shown here is derived from an EMBL/GenBank/DDBJ whole genome shotgun (WGS) entry which is preliminary data.</text>
</comment>
<evidence type="ECO:0000256" key="1">
    <source>
        <dbReference type="SAM" id="MobiDB-lite"/>
    </source>
</evidence>
<feature type="compositionally biased region" description="Basic and acidic residues" evidence="1">
    <location>
        <begin position="389"/>
        <end position="398"/>
    </location>
</feature>
<dbReference type="Proteomes" id="UP000299102">
    <property type="component" value="Unassembled WGS sequence"/>
</dbReference>
<organism evidence="2 3">
    <name type="scientific">Eumeta variegata</name>
    <name type="common">Bagworm moth</name>
    <name type="synonym">Eumeta japonica</name>
    <dbReference type="NCBI Taxonomy" id="151549"/>
    <lineage>
        <taxon>Eukaryota</taxon>
        <taxon>Metazoa</taxon>
        <taxon>Ecdysozoa</taxon>
        <taxon>Arthropoda</taxon>
        <taxon>Hexapoda</taxon>
        <taxon>Insecta</taxon>
        <taxon>Pterygota</taxon>
        <taxon>Neoptera</taxon>
        <taxon>Endopterygota</taxon>
        <taxon>Lepidoptera</taxon>
        <taxon>Glossata</taxon>
        <taxon>Ditrysia</taxon>
        <taxon>Tineoidea</taxon>
        <taxon>Psychidae</taxon>
        <taxon>Oiketicinae</taxon>
        <taxon>Eumeta</taxon>
    </lineage>
</organism>
<dbReference type="STRING" id="151549.A0A4C1UTP8"/>
<evidence type="ECO:0000313" key="2">
    <source>
        <dbReference type="EMBL" id="GBP29407.1"/>
    </source>
</evidence>
<proteinExistence type="predicted"/>
<feature type="region of interest" description="Disordered" evidence="1">
    <location>
        <begin position="112"/>
        <end position="240"/>
    </location>
</feature>
<feature type="region of interest" description="Disordered" evidence="1">
    <location>
        <begin position="389"/>
        <end position="488"/>
    </location>
</feature>
<reference evidence="2 3" key="1">
    <citation type="journal article" date="2019" name="Commun. Biol.">
        <title>The bagworm genome reveals a unique fibroin gene that provides high tensile strength.</title>
        <authorList>
            <person name="Kono N."/>
            <person name="Nakamura H."/>
            <person name="Ohtoshi R."/>
            <person name="Tomita M."/>
            <person name="Numata K."/>
            <person name="Arakawa K."/>
        </authorList>
    </citation>
    <scope>NUCLEOTIDE SEQUENCE [LARGE SCALE GENOMIC DNA]</scope>
</reference>
<dbReference type="PANTHER" id="PTHR23186">
    <property type="entry name" value="RETINOIC ACID-INDUCED PROTEIN 2"/>
    <property type="match status" value="1"/>
</dbReference>
<dbReference type="OrthoDB" id="6250723at2759"/>
<protein>
    <submittedName>
        <fullName evidence="2">Uncharacterized protein</fullName>
    </submittedName>
</protein>
<dbReference type="PANTHER" id="PTHR23186:SF4">
    <property type="entry name" value="GH22790P"/>
    <property type="match status" value="1"/>
</dbReference>
<feature type="compositionally biased region" description="Low complexity" evidence="1">
    <location>
        <begin position="112"/>
        <end position="128"/>
    </location>
</feature>
<keyword evidence="3" id="KW-1185">Reference proteome</keyword>
<dbReference type="EMBL" id="BGZK01000219">
    <property type="protein sequence ID" value="GBP29407.1"/>
    <property type="molecule type" value="Genomic_DNA"/>
</dbReference>
<name>A0A4C1UTP8_EUMVA</name>
<dbReference type="GO" id="GO:0005634">
    <property type="term" value="C:nucleus"/>
    <property type="evidence" value="ECO:0007669"/>
    <property type="project" value="TreeGrafter"/>
</dbReference>
<feature type="compositionally biased region" description="Polar residues" evidence="1">
    <location>
        <begin position="204"/>
        <end position="221"/>
    </location>
</feature>
<sequence>MSKNTLRQQSINREHVLQIHVRGATRAYPVTAPSTNREEVPLSAQSCALASQDGLRLNVQRLVIGAGTSGTRLLTLIFRETQAHLDLNPHLVNASSSSNLITPDLWLKNCKSPSASPTSEKSSSSPMPENMTIPKAVNTEKPDSAHKIQCRKSPLPLITIAPTAKLMKPKRTSEERISLQKSPESKRDTKSGKLNPRRRRISKCSATVTSQSVRRNTSTPKAQDLRLCSPSTLDGSSPASAVCNGPIHSPPQAISHLAPNIQSHFQNPMFNIPTAMYMDNIPPNYTTDRPNILPSSNFLPRPNIPFVQERPRVPPQINLPPTSLGQPPPVTVLVPYPVVLPIPLPIPIPIPIASFMQAHLLNKLRSDATKTEETEGPLDFTINCDKKREAENASHETSEASETQSNNNETKENNYELNNTNEDMSKTESDNNEGSNLEQTLPKFRITRVGTKNPKIITKARENSESSRPLRKRRRLVEVPSDDDSPLISKSRKIVQPLNCLAANGQQAKRVLYNLNDPCGVRAGRLRRAAAPRPAARTRTCFCMREKIRLEYEKVLPGRSDKVLERSEAEVPEKGRICVARSARDQTAPRN</sequence>
<dbReference type="InterPro" id="IPR026092">
    <property type="entry name" value="RAI2/SOBP"/>
</dbReference>
<accession>A0A4C1UTP8</accession>
<gene>
    <name evidence="2" type="ORF">EVAR_22780_1</name>
</gene>
<dbReference type="AlphaFoldDB" id="A0A4C1UTP8"/>
<dbReference type="Pfam" id="PF15279">
    <property type="entry name" value="SOBP"/>
    <property type="match status" value="1"/>
</dbReference>
<feature type="compositionally biased region" description="Polar residues" evidence="1">
    <location>
        <begin position="229"/>
        <end position="239"/>
    </location>
</feature>